<evidence type="ECO:0000256" key="1">
    <source>
        <dbReference type="SAM" id="Phobius"/>
    </source>
</evidence>
<feature type="transmembrane region" description="Helical" evidence="1">
    <location>
        <begin position="12"/>
        <end position="32"/>
    </location>
</feature>
<dbReference type="Proteomes" id="UP001529514">
    <property type="component" value="Chromosome"/>
</dbReference>
<reference evidence="2 3" key="1">
    <citation type="submission" date="2023-10" db="EMBL/GenBank/DDBJ databases">
        <title>Xenorhabdus taiwanensis sp. nov., a symbiotic bacterium associated with the entomopathogenic nematode Steinernema taiwanensis.</title>
        <authorList>
            <person name="Tseng C.T."/>
            <person name="Shu H.Y."/>
            <person name="Chen M.H."/>
            <person name="Fang Y.J."/>
            <person name="Wu T.L."/>
            <person name="Lin Y.C."/>
            <person name="Huang C.J."/>
        </authorList>
    </citation>
    <scope>NUCLEOTIDE SEQUENCE [LARGE SCALE GENOMIC DNA]</scope>
    <source>
        <strain evidence="2 3">TCT-1</strain>
    </source>
</reference>
<keyword evidence="1" id="KW-0812">Transmembrane</keyword>
<gene>
    <name evidence="2" type="ORF">TCT1_09280</name>
</gene>
<keyword evidence="1" id="KW-1133">Transmembrane helix</keyword>
<name>A0ABM8JXH6_9GAMM</name>
<proteinExistence type="predicted"/>
<evidence type="ECO:0000313" key="3">
    <source>
        <dbReference type="Proteomes" id="UP001529514"/>
    </source>
</evidence>
<evidence type="ECO:0000313" key="2">
    <source>
        <dbReference type="EMBL" id="BET96007.1"/>
    </source>
</evidence>
<accession>A0ABM8JXH6</accession>
<keyword evidence="3" id="KW-1185">Reference proteome</keyword>
<protein>
    <submittedName>
        <fullName evidence="2">Uncharacterized protein</fullName>
    </submittedName>
</protein>
<sequence>MLGFQYDEKYISPAAIVLAIMIGDIINMTIELNEDQWNMLRKHSFNSYIDELIVHCNESYPYLYIKLGKDGLRSALENAVEKAKNEGFDQRGAVQFYIDMFILFGTEFQTDPQYAWIKAIFDNHSHLGQLEKTSLLYHEVTRYLNEVHGKQDKNLKASILKFQNINIKHLNVQWNTYESNVDVLLNSLFPKKYQYIKKNNIKKLIQFSVEKSSQYDIKSANHSAFLTLTMFLLGYKLDQDIFLPHLNKKLFKQYYSDTDSLIMEMENQVKDYLKSFLQ</sequence>
<keyword evidence="1" id="KW-0472">Membrane</keyword>
<organism evidence="2 3">
    <name type="scientific">Xenorhabdus taiwanensis</name>
    <dbReference type="NCBI Taxonomy" id="3085177"/>
    <lineage>
        <taxon>Bacteria</taxon>
        <taxon>Pseudomonadati</taxon>
        <taxon>Pseudomonadota</taxon>
        <taxon>Gammaproteobacteria</taxon>
        <taxon>Enterobacterales</taxon>
        <taxon>Morganellaceae</taxon>
        <taxon>Xenorhabdus</taxon>
    </lineage>
</organism>
<dbReference type="EMBL" id="AP028978">
    <property type="protein sequence ID" value="BET96007.1"/>
    <property type="molecule type" value="Genomic_DNA"/>
</dbReference>